<accession>A0A6A5Z592</accession>
<evidence type="ECO:0000313" key="2">
    <source>
        <dbReference type="EMBL" id="KAF2114659.1"/>
    </source>
</evidence>
<evidence type="ECO:0000313" key="3">
    <source>
        <dbReference type="Proteomes" id="UP000799770"/>
    </source>
</evidence>
<feature type="domain" description="DUF6593" evidence="1">
    <location>
        <begin position="29"/>
        <end position="161"/>
    </location>
</feature>
<dbReference type="Pfam" id="PF20236">
    <property type="entry name" value="DUF6593"/>
    <property type="match status" value="1"/>
</dbReference>
<evidence type="ECO:0000259" key="1">
    <source>
        <dbReference type="Pfam" id="PF20236"/>
    </source>
</evidence>
<dbReference type="Proteomes" id="UP000799770">
    <property type="component" value="Unassembled WGS sequence"/>
</dbReference>
<proteinExistence type="predicted"/>
<reference evidence="2" key="1">
    <citation type="journal article" date="2020" name="Stud. Mycol.">
        <title>101 Dothideomycetes genomes: a test case for predicting lifestyles and emergence of pathogens.</title>
        <authorList>
            <person name="Haridas S."/>
            <person name="Albert R."/>
            <person name="Binder M."/>
            <person name="Bloem J."/>
            <person name="Labutti K."/>
            <person name="Salamov A."/>
            <person name="Andreopoulos B."/>
            <person name="Baker S."/>
            <person name="Barry K."/>
            <person name="Bills G."/>
            <person name="Bluhm B."/>
            <person name="Cannon C."/>
            <person name="Castanera R."/>
            <person name="Culley D."/>
            <person name="Daum C."/>
            <person name="Ezra D."/>
            <person name="Gonzalez J."/>
            <person name="Henrissat B."/>
            <person name="Kuo A."/>
            <person name="Liang C."/>
            <person name="Lipzen A."/>
            <person name="Lutzoni F."/>
            <person name="Magnuson J."/>
            <person name="Mondo S."/>
            <person name="Nolan M."/>
            <person name="Ohm R."/>
            <person name="Pangilinan J."/>
            <person name="Park H.-J."/>
            <person name="Ramirez L."/>
            <person name="Alfaro M."/>
            <person name="Sun H."/>
            <person name="Tritt A."/>
            <person name="Yoshinaga Y."/>
            <person name="Zwiers L.-H."/>
            <person name="Turgeon B."/>
            <person name="Goodwin S."/>
            <person name="Spatafora J."/>
            <person name="Crous P."/>
            <person name="Grigoriev I."/>
        </authorList>
    </citation>
    <scope>NUCLEOTIDE SEQUENCE</scope>
    <source>
        <strain evidence="2">CBS 627.86</strain>
    </source>
</reference>
<keyword evidence="3" id="KW-1185">Reference proteome</keyword>
<dbReference type="AlphaFoldDB" id="A0A6A5Z592"/>
<dbReference type="EMBL" id="ML977325">
    <property type="protein sequence ID" value="KAF2114659.1"/>
    <property type="molecule type" value="Genomic_DNA"/>
</dbReference>
<protein>
    <recommendedName>
        <fullName evidence="1">DUF6593 domain-containing protein</fullName>
    </recommendedName>
</protein>
<name>A0A6A5Z592_9PLEO</name>
<dbReference type="InterPro" id="IPR046528">
    <property type="entry name" value="DUF6593"/>
</dbReference>
<gene>
    <name evidence="2" type="ORF">BDV96DRAFT_577179</name>
</gene>
<organism evidence="2 3">
    <name type="scientific">Lophiotrema nucula</name>
    <dbReference type="NCBI Taxonomy" id="690887"/>
    <lineage>
        <taxon>Eukaryota</taxon>
        <taxon>Fungi</taxon>
        <taxon>Dikarya</taxon>
        <taxon>Ascomycota</taxon>
        <taxon>Pezizomycotina</taxon>
        <taxon>Dothideomycetes</taxon>
        <taxon>Pleosporomycetidae</taxon>
        <taxon>Pleosporales</taxon>
        <taxon>Lophiotremataceae</taxon>
        <taxon>Lophiotrema</taxon>
    </lineage>
</organism>
<sequence length="184" mass="19821">MEFPIYIESGFRGRKAAYIKNPDKYTDAYHVDYRGGADMTVRRGGAQGPIVGRVDFHSFSSAIDISFENNQRVEMRKDGLFSKTRVVDLPAAPSSKRFSWKSTSFGGGPKMLDSSGQELAFFDRSRGVSKAGTLTLLVSGLEQQFMDQIFVSFMAVEEQLRRQRRAAAAGAAGGAAGGGGGGGC</sequence>
<dbReference type="OrthoDB" id="4725912at2759"/>